<name>A0A2T4PV75_9STAP</name>
<evidence type="ECO:0000313" key="6">
    <source>
        <dbReference type="EMBL" id="PTI30330.1"/>
    </source>
</evidence>
<dbReference type="InterPro" id="IPR027417">
    <property type="entry name" value="P-loop_NTPase"/>
</dbReference>
<dbReference type="AlphaFoldDB" id="A0A2T4PV75"/>
<accession>A0A2T4PV75</accession>
<keyword evidence="4" id="KW-0175">Coiled coil</keyword>
<dbReference type="Proteomes" id="UP000241209">
    <property type="component" value="Unassembled WGS sequence"/>
</dbReference>
<dbReference type="GO" id="GO:0005524">
    <property type="term" value="F:ATP binding"/>
    <property type="evidence" value="ECO:0007669"/>
    <property type="project" value="UniProtKB-KW"/>
</dbReference>
<dbReference type="SMART" id="SM00382">
    <property type="entry name" value="AAA"/>
    <property type="match status" value="2"/>
</dbReference>
<dbReference type="RefSeq" id="WP_107556791.1">
    <property type="nucleotide sequence ID" value="NZ_PZFK01000006.1"/>
</dbReference>
<dbReference type="EMBL" id="PZFK01000006">
    <property type="protein sequence ID" value="PTI30330.1"/>
    <property type="molecule type" value="Genomic_DNA"/>
</dbReference>
<evidence type="ECO:0000256" key="3">
    <source>
        <dbReference type="ARBA" id="ARBA00022840"/>
    </source>
</evidence>
<reference evidence="6 7" key="1">
    <citation type="journal article" date="2016" name="Front. Microbiol.">
        <title>Comprehensive Phylogenetic Analysis of Bovine Non-aureus Staphylococci Species Based on Whole-Genome Sequencing.</title>
        <authorList>
            <person name="Naushad S."/>
            <person name="Barkema H.W."/>
            <person name="Luby C."/>
            <person name="Condas L.A."/>
            <person name="Nobrega D.B."/>
            <person name="Carson D.A."/>
            <person name="De Buck J."/>
        </authorList>
    </citation>
    <scope>NUCLEOTIDE SEQUENCE [LARGE SCALE GENOMIC DNA]</scope>
    <source>
        <strain evidence="6 7">SNUC 2204</strain>
    </source>
</reference>
<dbReference type="InterPro" id="IPR050611">
    <property type="entry name" value="ABCF"/>
</dbReference>
<proteinExistence type="predicted"/>
<dbReference type="NCBIfam" id="NF000169">
    <property type="entry name" value="ABCF_Sal"/>
    <property type="match status" value="1"/>
</dbReference>
<dbReference type="PANTHER" id="PTHR19211:SF14">
    <property type="entry name" value="ATP-BINDING CASSETTE SUB-FAMILY F MEMBER 1"/>
    <property type="match status" value="1"/>
</dbReference>
<sequence length="541" mass="63711">MLFLFEEKPLEIEQKVLIPSLTFNIEDNEHMAIVGVNGIGKTTLLNEIHFNENIDTAMMEQDLKAFENLNVMQFIMLAYPELSRLRENLSELDYLNRFIELDGYDIEQNIIIEGKKLGLTEGHFDQLISTLSGGEQTKISFLKVKLDKASLLLIDEPTNHMDQEMKVWLTKAFKQEQRAILFVSHDKTFLNETPDSILELNKNGATKYPGQLGHYRQQKEIEYETVKQQYERQEKEQQAIEETIKRYKEWYEKASKKASVRSPYQQKQLSKLAKKFKSKEHQMNKKLEQNNIMNPDEQEKSYSIQHHTFKPQYLVKFDNVTFSYKERVIIEHVSFHIKRNQNVIIEGQNGSGKSTLIKLILGQLVPDKGEIIIHHELEIGYFSQDFNNLTMENTVLEEIMCIPEIKETDARTILASFYFDKDRIDDVVNTLSMGEKCRLQFVKLYFSNPHILILDEPTNYFDIDMQEKIIQLIQSFQGSTLIISHDKHFKEKLKDQVWTINERNLTHENLKIDNPLNAENMKKNLNELEQYTHERNRETEF</sequence>
<protein>
    <submittedName>
        <fullName evidence="6">ABC-F type ribosomal protection protein</fullName>
    </submittedName>
</protein>
<comment type="caution">
    <text evidence="6">The sequence shown here is derived from an EMBL/GenBank/DDBJ whole genome shotgun (WGS) entry which is preliminary data.</text>
</comment>
<feature type="coiled-coil region" evidence="4">
    <location>
        <begin position="216"/>
        <end position="243"/>
    </location>
</feature>
<feature type="domain" description="ABC transporter" evidence="5">
    <location>
        <begin position="3"/>
        <end position="228"/>
    </location>
</feature>
<dbReference type="PANTHER" id="PTHR19211">
    <property type="entry name" value="ATP-BINDING TRANSPORT PROTEIN-RELATED"/>
    <property type="match status" value="1"/>
</dbReference>
<keyword evidence="2" id="KW-0547">Nucleotide-binding</keyword>
<organism evidence="6 7">
    <name type="scientific">Mammaliicoccus vitulinus</name>
    <dbReference type="NCBI Taxonomy" id="71237"/>
    <lineage>
        <taxon>Bacteria</taxon>
        <taxon>Bacillati</taxon>
        <taxon>Bacillota</taxon>
        <taxon>Bacilli</taxon>
        <taxon>Bacillales</taxon>
        <taxon>Staphylococcaceae</taxon>
        <taxon>Mammaliicoccus</taxon>
    </lineage>
</organism>
<evidence type="ECO:0000259" key="5">
    <source>
        <dbReference type="PROSITE" id="PS50893"/>
    </source>
</evidence>
<dbReference type="PROSITE" id="PS50893">
    <property type="entry name" value="ABC_TRANSPORTER_2"/>
    <property type="match status" value="2"/>
</dbReference>
<evidence type="ECO:0000313" key="7">
    <source>
        <dbReference type="Proteomes" id="UP000241209"/>
    </source>
</evidence>
<dbReference type="STRING" id="1167632.GCA_000286335_00086"/>
<dbReference type="InterPro" id="IPR003439">
    <property type="entry name" value="ABC_transporter-like_ATP-bd"/>
</dbReference>
<dbReference type="InterPro" id="IPR003593">
    <property type="entry name" value="AAA+_ATPase"/>
</dbReference>
<evidence type="ECO:0000256" key="2">
    <source>
        <dbReference type="ARBA" id="ARBA00022741"/>
    </source>
</evidence>
<feature type="domain" description="ABC transporter" evidence="5">
    <location>
        <begin position="315"/>
        <end position="527"/>
    </location>
</feature>
<evidence type="ECO:0000256" key="1">
    <source>
        <dbReference type="ARBA" id="ARBA00022737"/>
    </source>
</evidence>
<dbReference type="GO" id="GO:0016887">
    <property type="term" value="F:ATP hydrolysis activity"/>
    <property type="evidence" value="ECO:0007669"/>
    <property type="project" value="InterPro"/>
</dbReference>
<dbReference type="Pfam" id="PF00005">
    <property type="entry name" value="ABC_tran"/>
    <property type="match status" value="2"/>
</dbReference>
<keyword evidence="3" id="KW-0067">ATP-binding</keyword>
<dbReference type="SUPFAM" id="SSF52540">
    <property type="entry name" value="P-loop containing nucleoside triphosphate hydrolases"/>
    <property type="match status" value="2"/>
</dbReference>
<gene>
    <name evidence="6" type="primary">abc-f</name>
    <name evidence="6" type="ORF">BU072_04040</name>
</gene>
<dbReference type="Gene3D" id="3.40.50.300">
    <property type="entry name" value="P-loop containing nucleotide triphosphate hydrolases"/>
    <property type="match status" value="2"/>
</dbReference>
<keyword evidence="1" id="KW-0677">Repeat</keyword>
<evidence type="ECO:0000256" key="4">
    <source>
        <dbReference type="SAM" id="Coils"/>
    </source>
</evidence>
<dbReference type="NCBIfam" id="NF000355">
    <property type="entry name" value="ribo_prot_ABC_F"/>
    <property type="match status" value="1"/>
</dbReference>
<dbReference type="CDD" id="cd03221">
    <property type="entry name" value="ABCF_EF-3"/>
    <property type="match status" value="1"/>
</dbReference>